<evidence type="ECO:0000313" key="2">
    <source>
        <dbReference type="EMBL" id="KDQ17111.1"/>
    </source>
</evidence>
<feature type="signal peptide" evidence="1">
    <location>
        <begin position="1"/>
        <end position="20"/>
    </location>
</feature>
<evidence type="ECO:0000313" key="3">
    <source>
        <dbReference type="Proteomes" id="UP000027195"/>
    </source>
</evidence>
<feature type="chain" id="PRO_5001646101" description="CBM1 domain-containing protein" evidence="1">
    <location>
        <begin position="21"/>
        <end position="68"/>
    </location>
</feature>
<dbReference type="EMBL" id="KL198025">
    <property type="protein sequence ID" value="KDQ17111.1"/>
    <property type="molecule type" value="Genomic_DNA"/>
</dbReference>
<proteinExistence type="predicted"/>
<gene>
    <name evidence="2" type="ORF">BOTBODRAFT_53696</name>
</gene>
<keyword evidence="1" id="KW-0732">Signal</keyword>
<evidence type="ECO:0008006" key="4">
    <source>
        <dbReference type="Google" id="ProtNLM"/>
    </source>
</evidence>
<protein>
    <recommendedName>
        <fullName evidence="4">CBM1 domain-containing protein</fullName>
    </recommendedName>
</protein>
<sequence length="68" mass="6974">MHFARLIALAIAVCAGLVVAVPTELVARNQAIVCGGLLGTKCPPGYTCQIDDEGGSLDDAQGICVPNY</sequence>
<evidence type="ECO:0000256" key="1">
    <source>
        <dbReference type="SAM" id="SignalP"/>
    </source>
</evidence>
<dbReference type="Proteomes" id="UP000027195">
    <property type="component" value="Unassembled WGS sequence"/>
</dbReference>
<dbReference type="InParanoid" id="A0A067N001"/>
<keyword evidence="3" id="KW-1185">Reference proteome</keyword>
<organism evidence="2 3">
    <name type="scientific">Botryobasidium botryosum (strain FD-172 SS1)</name>
    <dbReference type="NCBI Taxonomy" id="930990"/>
    <lineage>
        <taxon>Eukaryota</taxon>
        <taxon>Fungi</taxon>
        <taxon>Dikarya</taxon>
        <taxon>Basidiomycota</taxon>
        <taxon>Agaricomycotina</taxon>
        <taxon>Agaricomycetes</taxon>
        <taxon>Cantharellales</taxon>
        <taxon>Botryobasidiaceae</taxon>
        <taxon>Botryobasidium</taxon>
    </lineage>
</organism>
<dbReference type="HOGENOM" id="CLU_2793649_0_0_1"/>
<accession>A0A067N001</accession>
<reference evidence="3" key="1">
    <citation type="journal article" date="2014" name="Proc. Natl. Acad. Sci. U.S.A.">
        <title>Extensive sampling of basidiomycete genomes demonstrates inadequacy of the white-rot/brown-rot paradigm for wood decay fungi.</title>
        <authorList>
            <person name="Riley R."/>
            <person name="Salamov A.A."/>
            <person name="Brown D.W."/>
            <person name="Nagy L.G."/>
            <person name="Floudas D."/>
            <person name="Held B.W."/>
            <person name="Levasseur A."/>
            <person name="Lombard V."/>
            <person name="Morin E."/>
            <person name="Otillar R."/>
            <person name="Lindquist E.A."/>
            <person name="Sun H."/>
            <person name="LaButti K.M."/>
            <person name="Schmutz J."/>
            <person name="Jabbour D."/>
            <person name="Luo H."/>
            <person name="Baker S.E."/>
            <person name="Pisabarro A.G."/>
            <person name="Walton J.D."/>
            <person name="Blanchette R.A."/>
            <person name="Henrissat B."/>
            <person name="Martin F."/>
            <person name="Cullen D."/>
            <person name="Hibbett D.S."/>
            <person name="Grigoriev I.V."/>
        </authorList>
    </citation>
    <scope>NUCLEOTIDE SEQUENCE [LARGE SCALE GENOMIC DNA]</scope>
    <source>
        <strain evidence="3">FD-172 SS1</strain>
    </source>
</reference>
<name>A0A067N001_BOTB1</name>
<dbReference type="AlphaFoldDB" id="A0A067N001"/>